<evidence type="ECO:0000256" key="2">
    <source>
        <dbReference type="ARBA" id="ARBA00022737"/>
    </source>
</evidence>
<dbReference type="PANTHER" id="PTHR15574:SF40">
    <property type="entry name" value="WD AND TETRATRICOPEPTIDE REPEATS PROTEIN 1"/>
    <property type="match status" value="1"/>
</dbReference>
<evidence type="ECO:0000313" key="4">
    <source>
        <dbReference type="Proteomes" id="UP000274822"/>
    </source>
</evidence>
<dbReference type="InterPro" id="IPR036322">
    <property type="entry name" value="WD40_repeat_dom_sf"/>
</dbReference>
<dbReference type="GO" id="GO:0045717">
    <property type="term" value="P:negative regulation of fatty acid biosynthetic process"/>
    <property type="evidence" value="ECO:0007669"/>
    <property type="project" value="TreeGrafter"/>
</dbReference>
<keyword evidence="1" id="KW-0853">WD repeat</keyword>
<dbReference type="GO" id="GO:0005737">
    <property type="term" value="C:cytoplasm"/>
    <property type="evidence" value="ECO:0007669"/>
    <property type="project" value="TreeGrafter"/>
</dbReference>
<evidence type="ECO:0008006" key="5">
    <source>
        <dbReference type="Google" id="ProtNLM"/>
    </source>
</evidence>
<reference evidence="3 4" key="1">
    <citation type="journal article" date="2018" name="New Phytol.">
        <title>Phylogenomics of Endogonaceae and evolution of mycorrhizas within Mucoromycota.</title>
        <authorList>
            <person name="Chang Y."/>
            <person name="Desiro A."/>
            <person name="Na H."/>
            <person name="Sandor L."/>
            <person name="Lipzen A."/>
            <person name="Clum A."/>
            <person name="Barry K."/>
            <person name="Grigoriev I.V."/>
            <person name="Martin F.M."/>
            <person name="Stajich J.E."/>
            <person name="Smith M.E."/>
            <person name="Bonito G."/>
            <person name="Spatafora J.W."/>
        </authorList>
    </citation>
    <scope>NUCLEOTIDE SEQUENCE [LARGE SCALE GENOMIC DNA]</scope>
    <source>
        <strain evidence="3 4">AD002</strain>
    </source>
</reference>
<dbReference type="Gene3D" id="2.130.10.10">
    <property type="entry name" value="YVTN repeat-like/Quinoprotein amine dehydrogenase"/>
    <property type="match status" value="1"/>
</dbReference>
<keyword evidence="4" id="KW-1185">Reference proteome</keyword>
<evidence type="ECO:0000256" key="1">
    <source>
        <dbReference type="ARBA" id="ARBA00022574"/>
    </source>
</evidence>
<comment type="caution">
    <text evidence="3">The sequence shown here is derived from an EMBL/GenBank/DDBJ whole genome shotgun (WGS) entry which is preliminary data.</text>
</comment>
<accession>A0A433Q4F1</accession>
<dbReference type="AlphaFoldDB" id="A0A433Q4F1"/>
<evidence type="ECO:0000313" key="3">
    <source>
        <dbReference type="EMBL" id="RUS24666.1"/>
    </source>
</evidence>
<organism evidence="3 4">
    <name type="scientific">Jimgerdemannia flammicorona</name>
    <dbReference type="NCBI Taxonomy" id="994334"/>
    <lineage>
        <taxon>Eukaryota</taxon>
        <taxon>Fungi</taxon>
        <taxon>Fungi incertae sedis</taxon>
        <taxon>Mucoromycota</taxon>
        <taxon>Mucoromycotina</taxon>
        <taxon>Endogonomycetes</taxon>
        <taxon>Endogonales</taxon>
        <taxon>Endogonaceae</taxon>
        <taxon>Jimgerdemannia</taxon>
    </lineage>
</organism>
<dbReference type="PANTHER" id="PTHR15574">
    <property type="entry name" value="WD REPEAT DOMAIN-CONTAINING FAMILY"/>
    <property type="match status" value="1"/>
</dbReference>
<dbReference type="SUPFAM" id="SSF50978">
    <property type="entry name" value="WD40 repeat-like"/>
    <property type="match status" value="1"/>
</dbReference>
<name>A0A433Q4F1_9FUNG</name>
<dbReference type="InterPro" id="IPR015943">
    <property type="entry name" value="WD40/YVTN_repeat-like_dom_sf"/>
</dbReference>
<dbReference type="InterPro" id="IPR045151">
    <property type="entry name" value="DCAF8"/>
</dbReference>
<protein>
    <recommendedName>
        <fullName evidence="5">WD40-repeat-containing domain protein</fullName>
    </recommendedName>
</protein>
<dbReference type="EMBL" id="RBNJ01015311">
    <property type="protein sequence ID" value="RUS24666.1"/>
    <property type="molecule type" value="Genomic_DNA"/>
</dbReference>
<sequence length="155" mass="17801">MTQISVYGKRMTTSRWRAPLKLMHEIEEDFQEARTKVHKCRHRSEMKTEKLNWHGFTHLKPHTPLRPHLSGHRANIFSAKFLPCTSDAVAASCAGDSEVRVFDVSRSASRLLREGEGSHLRRVYTCHRDRVKRIALEEGNPWVFLSCSEDGGYGP</sequence>
<gene>
    <name evidence="3" type="ORF">BC938DRAFT_473256</name>
</gene>
<keyword evidence="2" id="KW-0677">Repeat</keyword>
<dbReference type="GO" id="GO:0080008">
    <property type="term" value="C:Cul4-RING E3 ubiquitin ligase complex"/>
    <property type="evidence" value="ECO:0007669"/>
    <property type="project" value="TreeGrafter"/>
</dbReference>
<proteinExistence type="predicted"/>
<dbReference type="Proteomes" id="UP000274822">
    <property type="component" value="Unassembled WGS sequence"/>
</dbReference>